<dbReference type="Gene3D" id="1.10.472.80">
    <property type="entry name" value="Ypt/Rab-GAP domain of gyp1p, domain 3"/>
    <property type="match status" value="1"/>
</dbReference>
<dbReference type="WBParaSite" id="nRc.2.0.1.t36675-RA">
    <property type="protein sequence ID" value="nRc.2.0.1.t36675-RA"/>
    <property type="gene ID" value="nRc.2.0.1.g36675"/>
</dbReference>
<sequence>PYGVYIEWSAFETASPSKIVEDANDWVLADSNAGQSKNNGNSSSNNNNNNRMKINLDLKDLRSFELLNENSDTDGSVKLYAKDGTTHAPLHFTMGGCSDFVNTLQKYLSLKRSRKEANLILVCHENAAAYEQSVKVLWKDNSRDFLSRIFADPYGAAYTGLSKLSDFVQDRVSLLPGFLNMDDLDPEQQRNTIQSLLELKKREEESDSSDLLRTHPSTDGFEVVQYALPQRPKISREDPLTFDQWKSHVKDDGSIDNVNQLKSKIFHGGMDPNIRQQVWPFLLGVYPWDSTYEQRQQQKSENQNYYYQKDVARTDRTHKFFEGEQNQNLSTLRDILMTYVMYNFDLGYVQGMSDLLSPIMVVMDNEVDSFWAFVGFMNKIHKNFEMDQKTIKRQLMQLRDLLYVINPSFHNYLETHESDNMYFCFRWILILFKREFNFMDIMRLWEVLWTNLPCENFHLLICAAVLDQQKDLIHVNDLSMRLNLSQLLTSAEAIYHQLSACQHHLPDYVCKHLGFDVEPHTVQNLHKKVDFWAQEAKPPAGGAAPGTVVRRMDVGQSNNKK</sequence>
<evidence type="ECO:0000259" key="3">
    <source>
        <dbReference type="PROSITE" id="PS50086"/>
    </source>
</evidence>
<dbReference type="Pfam" id="PF00566">
    <property type="entry name" value="RabGAP-TBC"/>
    <property type="match status" value="1"/>
</dbReference>
<dbReference type="InterPro" id="IPR021935">
    <property type="entry name" value="SGSM1/2_RBD"/>
</dbReference>
<keyword evidence="1" id="KW-0343">GTPase activation</keyword>
<dbReference type="GO" id="GO:0005737">
    <property type="term" value="C:cytoplasm"/>
    <property type="evidence" value="ECO:0007669"/>
    <property type="project" value="UniProtKB-ARBA"/>
</dbReference>
<dbReference type="Proteomes" id="UP000887565">
    <property type="component" value="Unplaced"/>
</dbReference>
<dbReference type="InterPro" id="IPR035969">
    <property type="entry name" value="Rab-GAP_TBC_sf"/>
</dbReference>
<evidence type="ECO:0000313" key="5">
    <source>
        <dbReference type="WBParaSite" id="nRc.2.0.1.t36675-RA"/>
    </source>
</evidence>
<reference evidence="5" key="1">
    <citation type="submission" date="2022-11" db="UniProtKB">
        <authorList>
            <consortium name="WormBaseParasite"/>
        </authorList>
    </citation>
    <scope>IDENTIFICATION</scope>
</reference>
<feature type="region of interest" description="Disordered" evidence="2">
    <location>
        <begin position="31"/>
        <end position="51"/>
    </location>
</feature>
<dbReference type="SUPFAM" id="SSF47923">
    <property type="entry name" value="Ypt/Rab-GAP domain of gyp1p"/>
    <property type="match status" value="2"/>
</dbReference>
<evidence type="ECO:0000256" key="2">
    <source>
        <dbReference type="SAM" id="MobiDB-lite"/>
    </source>
</evidence>
<dbReference type="PROSITE" id="PS50086">
    <property type="entry name" value="TBC_RABGAP"/>
    <property type="match status" value="1"/>
</dbReference>
<dbReference type="SMART" id="SM00164">
    <property type="entry name" value="TBC"/>
    <property type="match status" value="1"/>
</dbReference>
<dbReference type="PANTHER" id="PTHR22957">
    <property type="entry name" value="TBC1 DOMAIN FAMILY MEMBER GTPASE-ACTIVATING PROTEIN"/>
    <property type="match status" value="1"/>
</dbReference>
<proteinExistence type="predicted"/>
<dbReference type="PANTHER" id="PTHR22957:SF645">
    <property type="entry name" value="LD27216P"/>
    <property type="match status" value="1"/>
</dbReference>
<dbReference type="Gene3D" id="1.10.8.270">
    <property type="entry name" value="putative rabgap domain of human tbc1 domain family member 14 like domains"/>
    <property type="match status" value="1"/>
</dbReference>
<evidence type="ECO:0000313" key="4">
    <source>
        <dbReference type="Proteomes" id="UP000887565"/>
    </source>
</evidence>
<dbReference type="AlphaFoldDB" id="A0A915KE63"/>
<keyword evidence="4" id="KW-1185">Reference proteome</keyword>
<feature type="domain" description="Rab-GAP TBC" evidence="3">
    <location>
        <begin position="269"/>
        <end position="452"/>
    </location>
</feature>
<dbReference type="InterPro" id="IPR000195">
    <property type="entry name" value="Rab-GAP-TBC_dom"/>
</dbReference>
<name>A0A915KE63_ROMCU</name>
<evidence type="ECO:0000256" key="1">
    <source>
        <dbReference type="ARBA" id="ARBA00022468"/>
    </source>
</evidence>
<organism evidence="4 5">
    <name type="scientific">Romanomermis culicivorax</name>
    <name type="common">Nematode worm</name>
    <dbReference type="NCBI Taxonomy" id="13658"/>
    <lineage>
        <taxon>Eukaryota</taxon>
        <taxon>Metazoa</taxon>
        <taxon>Ecdysozoa</taxon>
        <taxon>Nematoda</taxon>
        <taxon>Enoplea</taxon>
        <taxon>Dorylaimia</taxon>
        <taxon>Mermithida</taxon>
        <taxon>Mermithoidea</taxon>
        <taxon>Mermithidae</taxon>
        <taxon>Romanomermis</taxon>
    </lineage>
</organism>
<dbReference type="GO" id="GO:0005096">
    <property type="term" value="F:GTPase activator activity"/>
    <property type="evidence" value="ECO:0007669"/>
    <property type="project" value="UniProtKB-KW"/>
</dbReference>
<dbReference type="OMA" id="LPIHVCK"/>
<dbReference type="Pfam" id="PF12068">
    <property type="entry name" value="PH_RBD"/>
    <property type="match status" value="1"/>
</dbReference>
<protein>
    <submittedName>
        <fullName evidence="5">Rab-GAP TBC domain-containing protein</fullName>
    </submittedName>
</protein>
<accession>A0A915KE63</accession>
<feature type="compositionally biased region" description="Low complexity" evidence="2">
    <location>
        <begin position="31"/>
        <end position="50"/>
    </location>
</feature>